<dbReference type="InterPro" id="IPR010497">
    <property type="entry name" value="Epoxide_hydro_N"/>
</dbReference>
<keyword evidence="3" id="KW-0378">Hydrolase</keyword>
<dbReference type="Pfam" id="PF06441">
    <property type="entry name" value="EHN"/>
    <property type="match status" value="1"/>
</dbReference>
<reference evidence="5 6" key="1">
    <citation type="submission" date="2020-07" db="EMBL/GenBank/DDBJ databases">
        <title>Genomic Encyclopedia of Type Strains, Phase IV (KMG-IV): sequencing the most valuable type-strain genomes for metagenomic binning, comparative biology and taxonomic classification.</title>
        <authorList>
            <person name="Goeker M."/>
        </authorList>
    </citation>
    <scope>NUCLEOTIDE SEQUENCE [LARGE SCALE GENOMIC DNA]</scope>
    <source>
        <strain evidence="5 6">DSM 45533</strain>
    </source>
</reference>
<dbReference type="InterPro" id="IPR016292">
    <property type="entry name" value="Epoxide_hydrolase"/>
</dbReference>
<name>A0A7W0CRC0_9ACTN</name>
<evidence type="ECO:0000313" key="5">
    <source>
        <dbReference type="EMBL" id="MBA2895830.1"/>
    </source>
</evidence>
<dbReference type="AlphaFoldDB" id="A0A7W0CRC0"/>
<gene>
    <name evidence="5" type="ORF">HNR30_007216</name>
</gene>
<proteinExistence type="inferred from homology"/>
<organism evidence="5 6">
    <name type="scientific">Nonomuraea soli</name>
    <dbReference type="NCBI Taxonomy" id="1032476"/>
    <lineage>
        <taxon>Bacteria</taxon>
        <taxon>Bacillati</taxon>
        <taxon>Actinomycetota</taxon>
        <taxon>Actinomycetes</taxon>
        <taxon>Streptosporangiales</taxon>
        <taxon>Streptosporangiaceae</taxon>
        <taxon>Nonomuraea</taxon>
    </lineage>
</organism>
<dbReference type="PANTHER" id="PTHR21661">
    <property type="entry name" value="EPOXIDE HYDROLASE 1-RELATED"/>
    <property type="match status" value="1"/>
</dbReference>
<protein>
    <submittedName>
        <fullName evidence="5">Pimeloyl-ACP methyl ester carboxylesterase</fullName>
    </submittedName>
</protein>
<sequence>MTPFHIDIPQQALDDLHERLRRTRWMPELPGAGWERGTPVGYLQELTDHWVNGYDWRKAEAELNQWPQFTTEIQGQTVHFRHIRAQREHALPLLLMHDNPGGIIGLLDVLTPLSRDFHIVAPTMPGFGFSSPLAGTGWTVPRTAALFAELMDRLGYTRYGAHGGGGGANLCMELGRTVPERLEGLHVNAYVAIPGDDLDGLGAGDMRRLGTIQQFMQDGFGFNLIMSTRPQTVSAGMHDSPVGQLAWIAEKLRDWAGPENPISADRILTDVTVTWFTHTQVSIAQSYFDSAHDHGAWGPKDRVEVPTAFAVSANDVTIRRFAERDANVASWTEFDRGGAFMALEHPDLIVADIRKFFG</sequence>
<keyword evidence="6" id="KW-1185">Reference proteome</keyword>
<dbReference type="Gene3D" id="3.40.50.1820">
    <property type="entry name" value="alpha/beta hydrolase"/>
    <property type="match status" value="1"/>
</dbReference>
<dbReference type="PIRSF" id="PIRSF001112">
    <property type="entry name" value="Epoxide_hydrolase"/>
    <property type="match status" value="1"/>
</dbReference>
<comment type="caution">
    <text evidence="5">The sequence shown here is derived from an EMBL/GenBank/DDBJ whole genome shotgun (WGS) entry which is preliminary data.</text>
</comment>
<feature type="domain" description="Epoxide hydrolase N-terminal" evidence="4">
    <location>
        <begin position="1"/>
        <end position="103"/>
    </location>
</feature>
<dbReference type="GO" id="GO:0004301">
    <property type="term" value="F:epoxide hydrolase activity"/>
    <property type="evidence" value="ECO:0007669"/>
    <property type="project" value="TreeGrafter"/>
</dbReference>
<accession>A0A7W0CRC0</accession>
<dbReference type="PANTHER" id="PTHR21661:SF35">
    <property type="entry name" value="EPOXIDE HYDROLASE"/>
    <property type="match status" value="1"/>
</dbReference>
<dbReference type="RefSeq" id="WP_181614518.1">
    <property type="nucleotide sequence ID" value="NZ_BAABAM010000011.1"/>
</dbReference>
<dbReference type="Proteomes" id="UP000530928">
    <property type="component" value="Unassembled WGS sequence"/>
</dbReference>
<evidence type="ECO:0000256" key="2">
    <source>
        <dbReference type="ARBA" id="ARBA00022797"/>
    </source>
</evidence>
<evidence type="ECO:0000313" key="6">
    <source>
        <dbReference type="Proteomes" id="UP000530928"/>
    </source>
</evidence>
<dbReference type="InterPro" id="IPR000639">
    <property type="entry name" value="Epox_hydrolase-like"/>
</dbReference>
<dbReference type="PRINTS" id="PR00412">
    <property type="entry name" value="EPOXHYDRLASE"/>
</dbReference>
<dbReference type="GO" id="GO:0097176">
    <property type="term" value="P:epoxide metabolic process"/>
    <property type="evidence" value="ECO:0007669"/>
    <property type="project" value="TreeGrafter"/>
</dbReference>
<keyword evidence="2" id="KW-0058">Aromatic hydrocarbons catabolism</keyword>
<dbReference type="SUPFAM" id="SSF53474">
    <property type="entry name" value="alpha/beta-Hydrolases"/>
    <property type="match status" value="1"/>
</dbReference>
<dbReference type="EMBL" id="JACDUR010000007">
    <property type="protein sequence ID" value="MBA2895830.1"/>
    <property type="molecule type" value="Genomic_DNA"/>
</dbReference>
<comment type="similarity">
    <text evidence="1">Belongs to the peptidase S33 family.</text>
</comment>
<dbReference type="InterPro" id="IPR029058">
    <property type="entry name" value="AB_hydrolase_fold"/>
</dbReference>
<evidence type="ECO:0000256" key="3">
    <source>
        <dbReference type="ARBA" id="ARBA00022801"/>
    </source>
</evidence>
<evidence type="ECO:0000259" key="4">
    <source>
        <dbReference type="Pfam" id="PF06441"/>
    </source>
</evidence>
<evidence type="ECO:0000256" key="1">
    <source>
        <dbReference type="ARBA" id="ARBA00010088"/>
    </source>
</evidence>